<reference evidence="1" key="1">
    <citation type="submission" date="2015-12" db="EMBL/GenBank/DDBJ databases">
        <title>Gene expression during late stages of embryo sac development: a critical building block for successful pollen-pistil interactions.</title>
        <authorList>
            <person name="Liu Y."/>
            <person name="Joly V."/>
            <person name="Sabar M."/>
            <person name="Matton D.P."/>
        </authorList>
    </citation>
    <scope>NUCLEOTIDE SEQUENCE</scope>
</reference>
<dbReference type="EMBL" id="GEDG01025268">
    <property type="protein sequence ID" value="JAP15367.1"/>
    <property type="molecule type" value="Transcribed_RNA"/>
</dbReference>
<organism evidence="1">
    <name type="scientific">Solanum chacoense</name>
    <name type="common">Chaco potato</name>
    <dbReference type="NCBI Taxonomy" id="4108"/>
    <lineage>
        <taxon>Eukaryota</taxon>
        <taxon>Viridiplantae</taxon>
        <taxon>Streptophyta</taxon>
        <taxon>Embryophyta</taxon>
        <taxon>Tracheophyta</taxon>
        <taxon>Spermatophyta</taxon>
        <taxon>Magnoliopsida</taxon>
        <taxon>eudicotyledons</taxon>
        <taxon>Gunneridae</taxon>
        <taxon>Pentapetalae</taxon>
        <taxon>asterids</taxon>
        <taxon>lamiids</taxon>
        <taxon>Solanales</taxon>
        <taxon>Solanaceae</taxon>
        <taxon>Solanoideae</taxon>
        <taxon>Solaneae</taxon>
        <taxon>Solanum</taxon>
    </lineage>
</organism>
<sequence>MCQNPIKTYHITLSPNGPNNACRHSKDMYFTSKYIFTSLSFCKKTVYNSISCLSSTSKLRLLHTYVARNL</sequence>
<name>A0A0V0H5Q9_SOLCH</name>
<evidence type="ECO:0000313" key="1">
    <source>
        <dbReference type="EMBL" id="JAP15367.1"/>
    </source>
</evidence>
<proteinExistence type="predicted"/>
<accession>A0A0V0H5Q9</accession>
<protein>
    <submittedName>
        <fullName evidence="1">Putative ovule protein</fullName>
    </submittedName>
</protein>
<dbReference type="AlphaFoldDB" id="A0A0V0H5Q9"/>